<evidence type="ECO:0000313" key="1">
    <source>
        <dbReference type="EMBL" id="EFJ49994.1"/>
    </source>
</evidence>
<proteinExistence type="predicted"/>
<gene>
    <name evidence="1" type="ORF">VOLCADRAFT_89354</name>
</gene>
<reference evidence="1 2" key="1">
    <citation type="journal article" date="2010" name="Science">
        <title>Genomic analysis of organismal complexity in the multicellular green alga Volvox carteri.</title>
        <authorList>
            <person name="Prochnik S.E."/>
            <person name="Umen J."/>
            <person name="Nedelcu A.M."/>
            <person name="Hallmann A."/>
            <person name="Miller S.M."/>
            <person name="Nishii I."/>
            <person name="Ferris P."/>
            <person name="Kuo A."/>
            <person name="Mitros T."/>
            <person name="Fritz-Laylin L.K."/>
            <person name="Hellsten U."/>
            <person name="Chapman J."/>
            <person name="Simakov O."/>
            <person name="Rensing S.A."/>
            <person name="Terry A."/>
            <person name="Pangilinan J."/>
            <person name="Kapitonov V."/>
            <person name="Jurka J."/>
            <person name="Salamov A."/>
            <person name="Shapiro H."/>
            <person name="Schmutz J."/>
            <person name="Grimwood J."/>
            <person name="Lindquist E."/>
            <person name="Lucas S."/>
            <person name="Grigoriev I.V."/>
            <person name="Schmitt R."/>
            <person name="Kirk D."/>
            <person name="Rokhsar D.S."/>
        </authorList>
    </citation>
    <scope>NUCLEOTIDE SEQUENCE [LARGE SCALE GENOMIC DNA]</scope>
    <source>
        <strain evidence="2">f. Nagariensis / Eve</strain>
    </source>
</reference>
<dbReference type="STRING" id="3068.D8TRH5"/>
<accession>D8TRH5</accession>
<organism evidence="2">
    <name type="scientific">Volvox carteri f. nagariensis</name>
    <dbReference type="NCBI Taxonomy" id="3068"/>
    <lineage>
        <taxon>Eukaryota</taxon>
        <taxon>Viridiplantae</taxon>
        <taxon>Chlorophyta</taxon>
        <taxon>core chlorophytes</taxon>
        <taxon>Chlorophyceae</taxon>
        <taxon>CS clade</taxon>
        <taxon>Chlamydomonadales</taxon>
        <taxon>Volvocaceae</taxon>
        <taxon>Volvox</taxon>
    </lineage>
</organism>
<dbReference type="Proteomes" id="UP000001058">
    <property type="component" value="Unassembled WGS sequence"/>
</dbReference>
<dbReference type="AlphaFoldDB" id="D8TRH5"/>
<name>D8TRH5_VOLCA</name>
<evidence type="ECO:0000313" key="2">
    <source>
        <dbReference type="Proteomes" id="UP000001058"/>
    </source>
</evidence>
<protein>
    <submittedName>
        <fullName evidence="1">Uncharacterized protein</fullName>
    </submittedName>
</protein>
<dbReference type="InParanoid" id="D8TRH5"/>
<dbReference type="EMBL" id="GL378333">
    <property type="protein sequence ID" value="EFJ49994.1"/>
    <property type="molecule type" value="Genomic_DNA"/>
</dbReference>
<dbReference type="RefSeq" id="XP_002949059.1">
    <property type="nucleotide sequence ID" value="XM_002949013.1"/>
</dbReference>
<dbReference type="GeneID" id="9623764"/>
<dbReference type="OrthoDB" id="548770at2759"/>
<sequence>MCTAIHTTVRNVSPIIADVAIGKVGMASEAYLVGFNVWLYDNPSVVASEKRAERLRQLISSASGFLPGTASTQPSLYDAIGYVIPATRGSYYDAERLASDRLKLRALSDFVRSGSALVLLDGFKSDAATNTFLPLLSALLGRDPRCMATSVGKSMHLRKRTAAQAFANLSDTAEPMWHIYPKPNVPNTLALLNQVKPMQGFSFLSCQTGQAIYSTYVNQEEFAASMMWKLGSGVIYWIGSSFFRPFTPGVNSVACVVWSGWESWLP</sequence>
<keyword evidence="2" id="KW-1185">Reference proteome</keyword>
<dbReference type="KEGG" id="vcn:VOLCADRAFT_89354"/>